<evidence type="ECO:0000313" key="1">
    <source>
        <dbReference type="EMBL" id="KAJ8639527.1"/>
    </source>
</evidence>
<dbReference type="Proteomes" id="UP001234297">
    <property type="component" value="Chromosome 5"/>
</dbReference>
<evidence type="ECO:0000313" key="2">
    <source>
        <dbReference type="Proteomes" id="UP001234297"/>
    </source>
</evidence>
<comment type="caution">
    <text evidence="1">The sequence shown here is derived from an EMBL/GenBank/DDBJ whole genome shotgun (WGS) entry which is preliminary data.</text>
</comment>
<sequence length="152" mass="17680">MNSNGKRKDAEPFHWTLLVLDQKARDWLHYNSSRPTSAKTVDHYFEDVRIMKQYVENYNYVNVEETRPYGAPLLSVEDAPQQKMGSVDCGVIICYLMKQITQKQVIASKLPQSIVDSLRAEIVSKFMNDPHRSWSIQNFHARQQAANDDFEQ</sequence>
<name>A0ACC2M2W1_PERAE</name>
<reference evidence="1 2" key="1">
    <citation type="journal article" date="2022" name="Hortic Res">
        <title>A haplotype resolved chromosomal level avocado genome allows analysis of novel avocado genes.</title>
        <authorList>
            <person name="Nath O."/>
            <person name="Fletcher S.J."/>
            <person name="Hayward A."/>
            <person name="Shaw L.M."/>
            <person name="Masouleh A.K."/>
            <person name="Furtado A."/>
            <person name="Henry R.J."/>
            <person name="Mitter N."/>
        </authorList>
    </citation>
    <scope>NUCLEOTIDE SEQUENCE [LARGE SCALE GENOMIC DNA]</scope>
    <source>
        <strain evidence="2">cv. Hass</strain>
    </source>
</reference>
<organism evidence="1 2">
    <name type="scientific">Persea americana</name>
    <name type="common">Avocado</name>
    <dbReference type="NCBI Taxonomy" id="3435"/>
    <lineage>
        <taxon>Eukaryota</taxon>
        <taxon>Viridiplantae</taxon>
        <taxon>Streptophyta</taxon>
        <taxon>Embryophyta</taxon>
        <taxon>Tracheophyta</taxon>
        <taxon>Spermatophyta</taxon>
        <taxon>Magnoliopsida</taxon>
        <taxon>Magnoliidae</taxon>
        <taxon>Laurales</taxon>
        <taxon>Lauraceae</taxon>
        <taxon>Persea</taxon>
    </lineage>
</organism>
<proteinExistence type="predicted"/>
<gene>
    <name evidence="1" type="ORF">MRB53_016221</name>
</gene>
<dbReference type="EMBL" id="CM056813">
    <property type="protein sequence ID" value="KAJ8639527.1"/>
    <property type="molecule type" value="Genomic_DNA"/>
</dbReference>
<accession>A0ACC2M2W1</accession>
<protein>
    <submittedName>
        <fullName evidence="1">Uncharacterized protein</fullName>
    </submittedName>
</protein>
<keyword evidence="2" id="KW-1185">Reference proteome</keyword>